<feature type="transmembrane region" description="Helical" evidence="1">
    <location>
        <begin position="7"/>
        <end position="30"/>
    </location>
</feature>
<proteinExistence type="predicted"/>
<gene>
    <name evidence="2" type="ORF">LCGC14_0542320</name>
</gene>
<sequence>MQEHNELYRFFCVLVSFGWMIFVPLFWFLVLCGFAKIFEIAANTARTGKPIKISIDLNTDLADYDRLYELAQSGVMRNTSAYRV</sequence>
<name>A0A0F9SAW3_9ZZZZ</name>
<keyword evidence="1" id="KW-1133">Transmembrane helix</keyword>
<dbReference type="AlphaFoldDB" id="A0A0F9SAW3"/>
<accession>A0A0F9SAW3</accession>
<organism evidence="2">
    <name type="scientific">marine sediment metagenome</name>
    <dbReference type="NCBI Taxonomy" id="412755"/>
    <lineage>
        <taxon>unclassified sequences</taxon>
        <taxon>metagenomes</taxon>
        <taxon>ecological metagenomes</taxon>
    </lineage>
</organism>
<dbReference type="EMBL" id="LAZR01000727">
    <property type="protein sequence ID" value="KKN59397.1"/>
    <property type="molecule type" value="Genomic_DNA"/>
</dbReference>
<protein>
    <submittedName>
        <fullName evidence="2">Uncharacterized protein</fullName>
    </submittedName>
</protein>
<evidence type="ECO:0000256" key="1">
    <source>
        <dbReference type="SAM" id="Phobius"/>
    </source>
</evidence>
<comment type="caution">
    <text evidence="2">The sequence shown here is derived from an EMBL/GenBank/DDBJ whole genome shotgun (WGS) entry which is preliminary data.</text>
</comment>
<keyword evidence="1" id="KW-0812">Transmembrane</keyword>
<keyword evidence="1" id="KW-0472">Membrane</keyword>
<reference evidence="2" key="1">
    <citation type="journal article" date="2015" name="Nature">
        <title>Complex archaea that bridge the gap between prokaryotes and eukaryotes.</title>
        <authorList>
            <person name="Spang A."/>
            <person name="Saw J.H."/>
            <person name="Jorgensen S.L."/>
            <person name="Zaremba-Niedzwiedzka K."/>
            <person name="Martijn J."/>
            <person name="Lind A.E."/>
            <person name="van Eijk R."/>
            <person name="Schleper C."/>
            <person name="Guy L."/>
            <person name="Ettema T.J."/>
        </authorList>
    </citation>
    <scope>NUCLEOTIDE SEQUENCE</scope>
</reference>
<evidence type="ECO:0000313" key="2">
    <source>
        <dbReference type="EMBL" id="KKN59397.1"/>
    </source>
</evidence>